<accession>A0AAV6VTT7</accession>
<comment type="caution">
    <text evidence="2">The sequence shown here is derived from an EMBL/GenBank/DDBJ whole genome shotgun (WGS) entry which is preliminary data.</text>
</comment>
<feature type="compositionally biased region" description="Basic and acidic residues" evidence="1">
    <location>
        <begin position="7"/>
        <end position="21"/>
    </location>
</feature>
<sequence length="94" mass="10334">MVTHWEPPPKDDACSPNEQKKGRQTFGLQHIGGDQPPKYITLTGNPIRASGYPAWSDVTRRKIAESTDGAGVGEGEMLIFIPSIPPANDFETRR</sequence>
<dbReference type="AlphaFoldDB" id="A0AAV6VTT7"/>
<evidence type="ECO:0000313" key="3">
    <source>
        <dbReference type="Proteomes" id="UP000827092"/>
    </source>
</evidence>
<organism evidence="2 3">
    <name type="scientific">Oedothorax gibbosus</name>
    <dbReference type="NCBI Taxonomy" id="931172"/>
    <lineage>
        <taxon>Eukaryota</taxon>
        <taxon>Metazoa</taxon>
        <taxon>Ecdysozoa</taxon>
        <taxon>Arthropoda</taxon>
        <taxon>Chelicerata</taxon>
        <taxon>Arachnida</taxon>
        <taxon>Araneae</taxon>
        <taxon>Araneomorphae</taxon>
        <taxon>Entelegynae</taxon>
        <taxon>Araneoidea</taxon>
        <taxon>Linyphiidae</taxon>
        <taxon>Erigoninae</taxon>
        <taxon>Oedothorax</taxon>
    </lineage>
</organism>
<gene>
    <name evidence="2" type="ORF">JTE90_000315</name>
</gene>
<protein>
    <submittedName>
        <fullName evidence="2">Uncharacterized protein</fullName>
    </submittedName>
</protein>
<keyword evidence="3" id="KW-1185">Reference proteome</keyword>
<dbReference type="EMBL" id="JAFNEN010000027">
    <property type="protein sequence ID" value="KAG8199448.1"/>
    <property type="molecule type" value="Genomic_DNA"/>
</dbReference>
<evidence type="ECO:0000313" key="2">
    <source>
        <dbReference type="EMBL" id="KAG8199448.1"/>
    </source>
</evidence>
<proteinExistence type="predicted"/>
<dbReference type="Proteomes" id="UP000827092">
    <property type="component" value="Unassembled WGS sequence"/>
</dbReference>
<reference evidence="2 3" key="1">
    <citation type="journal article" date="2022" name="Nat. Ecol. Evol.">
        <title>A masculinizing supergene underlies an exaggerated male reproductive morph in a spider.</title>
        <authorList>
            <person name="Hendrickx F."/>
            <person name="De Corte Z."/>
            <person name="Sonet G."/>
            <person name="Van Belleghem S.M."/>
            <person name="Kostlbacher S."/>
            <person name="Vangestel C."/>
        </authorList>
    </citation>
    <scope>NUCLEOTIDE SEQUENCE [LARGE SCALE GENOMIC DNA]</scope>
    <source>
        <strain evidence="2">W744_W776</strain>
    </source>
</reference>
<feature type="region of interest" description="Disordered" evidence="1">
    <location>
        <begin position="1"/>
        <end position="21"/>
    </location>
</feature>
<evidence type="ECO:0000256" key="1">
    <source>
        <dbReference type="SAM" id="MobiDB-lite"/>
    </source>
</evidence>
<name>A0AAV6VTT7_9ARAC</name>